<keyword evidence="3" id="KW-1185">Reference proteome</keyword>
<accession>A0ABS5YW25</accession>
<gene>
    <name evidence="2" type="ORF">KOI35_27600</name>
</gene>
<sequence length="349" mass="38018">MSDDELNEAYVRMHHAGPEWGEDRLTNHGPMAVEVLVRRGHADRVPRWVDRYLPRLDDLPRATTTITDDSWPEALGDERRIAEWTDYFGRQVRERPWRDVLELWWPRLLPGILAGTTHGVIRVGHAVRALLRSGGSVTELAHGLALWASRFQALPGSGSPAGRLDVATALRRVPAVNVQDGPVAARLARLAGTPGWTEATAALRAPTTPLEARDALAQLVAAGTVQYLHHGHASPIILVHGATAPNAVLHCLPALPQDLWRPSFDAMWATTSALTAAYAGQPAFMTRDETVDAASVFERAADHGDEHVIKFTDTALEVWERTGDPAALAAAAHITTLVRPPSNGKETFV</sequence>
<protein>
    <submittedName>
        <fullName evidence="2">Questin oxidase family protein</fullName>
    </submittedName>
</protein>
<proteinExistence type="predicted"/>
<evidence type="ECO:0000313" key="2">
    <source>
        <dbReference type="EMBL" id="MBU2667281.1"/>
    </source>
</evidence>
<dbReference type="InterPro" id="IPR025337">
    <property type="entry name" value="Questin_oxidase-like"/>
</dbReference>
<dbReference type="EMBL" id="JAHKKG010000008">
    <property type="protein sequence ID" value="MBU2667281.1"/>
    <property type="molecule type" value="Genomic_DNA"/>
</dbReference>
<name>A0ABS5YW25_9ACTN</name>
<dbReference type="Pfam" id="PF14027">
    <property type="entry name" value="Questin_oxidase"/>
    <property type="match status" value="1"/>
</dbReference>
<reference evidence="2 3" key="1">
    <citation type="submission" date="2021-06" db="EMBL/GenBank/DDBJ databases">
        <title>Actinoplanes lichenicola sp. nov., and Actinoplanes ovalisporus sp. nov., isolated from lichen in Thailand.</title>
        <authorList>
            <person name="Saeng-In P."/>
            <person name="Kanchanasin P."/>
            <person name="Yuki M."/>
            <person name="Kudo T."/>
            <person name="Ohkuma M."/>
            <person name="Phongsopitanun W."/>
            <person name="Tanasupawat S."/>
        </authorList>
    </citation>
    <scope>NUCLEOTIDE SEQUENCE [LARGE SCALE GENOMIC DNA]</scope>
    <source>
        <strain evidence="2 3">NBRC 110975</strain>
    </source>
</reference>
<evidence type="ECO:0000313" key="3">
    <source>
        <dbReference type="Proteomes" id="UP001519654"/>
    </source>
</evidence>
<evidence type="ECO:0000256" key="1">
    <source>
        <dbReference type="ARBA" id="ARBA00023002"/>
    </source>
</evidence>
<dbReference type="RefSeq" id="WP_215791529.1">
    <property type="nucleotide sequence ID" value="NZ_JAHKKG010000008.1"/>
</dbReference>
<dbReference type="Proteomes" id="UP001519654">
    <property type="component" value="Unassembled WGS sequence"/>
</dbReference>
<keyword evidence="1" id="KW-0560">Oxidoreductase</keyword>
<organism evidence="2 3">
    <name type="scientific">Paractinoplanes bogorensis</name>
    <dbReference type="NCBI Taxonomy" id="1610840"/>
    <lineage>
        <taxon>Bacteria</taxon>
        <taxon>Bacillati</taxon>
        <taxon>Actinomycetota</taxon>
        <taxon>Actinomycetes</taxon>
        <taxon>Micromonosporales</taxon>
        <taxon>Micromonosporaceae</taxon>
        <taxon>Paractinoplanes</taxon>
    </lineage>
</organism>
<comment type="caution">
    <text evidence="2">The sequence shown here is derived from an EMBL/GenBank/DDBJ whole genome shotgun (WGS) entry which is preliminary data.</text>
</comment>